<dbReference type="InterPro" id="IPR000315">
    <property type="entry name" value="Znf_B-box"/>
</dbReference>
<dbReference type="InterPro" id="IPR051051">
    <property type="entry name" value="E3_ubiq-ligase_TRIM/RNF"/>
</dbReference>
<dbReference type="EMBL" id="JARO02000874">
    <property type="protein sequence ID" value="KPP77174.1"/>
    <property type="molecule type" value="Genomic_DNA"/>
</dbReference>
<dbReference type="SUPFAM" id="SSF57850">
    <property type="entry name" value="RING/U-box"/>
    <property type="match status" value="1"/>
</dbReference>
<dbReference type="InterPro" id="IPR017907">
    <property type="entry name" value="Znf_RING_CS"/>
</dbReference>
<keyword evidence="3" id="KW-0399">Innate immunity</keyword>
<dbReference type="PROSITE" id="PS50089">
    <property type="entry name" value="ZF_RING_2"/>
    <property type="match status" value="1"/>
</dbReference>
<dbReference type="Pfam" id="PF00622">
    <property type="entry name" value="SPRY"/>
    <property type="match status" value="1"/>
</dbReference>
<dbReference type="PRINTS" id="PR01407">
    <property type="entry name" value="BUTYPHLNCDUF"/>
</dbReference>
<feature type="domain" description="B30.2/SPRY" evidence="11">
    <location>
        <begin position="336"/>
        <end position="531"/>
    </location>
</feature>
<keyword evidence="6" id="KW-0862">Zinc</keyword>
<dbReference type="InterPro" id="IPR013083">
    <property type="entry name" value="Znf_RING/FYVE/PHD"/>
</dbReference>
<dbReference type="InterPro" id="IPR003879">
    <property type="entry name" value="Butyrophylin_SPRY"/>
</dbReference>
<dbReference type="GO" id="GO:0008270">
    <property type="term" value="F:zinc ion binding"/>
    <property type="evidence" value="ECO:0007669"/>
    <property type="project" value="UniProtKB-KW"/>
</dbReference>
<dbReference type="Pfam" id="PF13765">
    <property type="entry name" value="PRY"/>
    <property type="match status" value="1"/>
</dbReference>
<name>A0A0P7V4P4_SCLFO</name>
<evidence type="ECO:0000259" key="10">
    <source>
        <dbReference type="PROSITE" id="PS50119"/>
    </source>
</evidence>
<comment type="caution">
    <text evidence="12">The sequence shown here is derived from an EMBL/GenBank/DDBJ whole genome shotgun (WGS) entry which is preliminary data.</text>
</comment>
<reference evidence="12 13" key="1">
    <citation type="submission" date="2015-08" db="EMBL/GenBank/DDBJ databases">
        <title>The genome of the Asian arowana (Scleropages formosus).</title>
        <authorList>
            <person name="Tan M.H."/>
            <person name="Gan H.M."/>
            <person name="Croft L.J."/>
            <person name="Austin C.M."/>
        </authorList>
    </citation>
    <scope>NUCLEOTIDE SEQUENCE [LARGE SCALE GENOMIC DNA]</scope>
    <source>
        <strain evidence="12">Aro1</strain>
    </source>
</reference>
<dbReference type="Gene3D" id="3.30.40.10">
    <property type="entry name" value="Zinc/RING finger domain, C3HC4 (zinc finger)"/>
    <property type="match status" value="1"/>
</dbReference>
<keyword evidence="4" id="KW-0479">Metal-binding</keyword>
<evidence type="ECO:0000256" key="6">
    <source>
        <dbReference type="ARBA" id="ARBA00022833"/>
    </source>
</evidence>
<proteinExistence type="predicted"/>
<dbReference type="PROSITE" id="PS00518">
    <property type="entry name" value="ZF_RING_1"/>
    <property type="match status" value="1"/>
</dbReference>
<dbReference type="SMART" id="SM00184">
    <property type="entry name" value="RING"/>
    <property type="match status" value="1"/>
</dbReference>
<evidence type="ECO:0000256" key="5">
    <source>
        <dbReference type="ARBA" id="ARBA00022771"/>
    </source>
</evidence>
<protein>
    <recommendedName>
        <fullName evidence="14">E3 ubiquitin/ISG15 ligase TRIM25-like</fullName>
    </recommendedName>
</protein>
<dbReference type="GO" id="GO:0045087">
    <property type="term" value="P:innate immune response"/>
    <property type="evidence" value="ECO:0007669"/>
    <property type="project" value="UniProtKB-KW"/>
</dbReference>
<dbReference type="InterPro" id="IPR003877">
    <property type="entry name" value="SPRY_dom"/>
</dbReference>
<dbReference type="SUPFAM" id="SSF57845">
    <property type="entry name" value="B-box zinc-binding domain"/>
    <property type="match status" value="1"/>
</dbReference>
<evidence type="ECO:0000313" key="12">
    <source>
        <dbReference type="EMBL" id="KPP77174.1"/>
    </source>
</evidence>
<dbReference type="Pfam" id="PF00643">
    <property type="entry name" value="zf-B_box"/>
    <property type="match status" value="1"/>
</dbReference>
<feature type="domain" description="B box-type" evidence="10">
    <location>
        <begin position="112"/>
        <end position="153"/>
    </location>
</feature>
<gene>
    <name evidence="12" type="ORF">Z043_103415</name>
</gene>
<comment type="subcellular location">
    <subcellularLocation>
        <location evidence="1">Cytoplasm</location>
    </subcellularLocation>
</comment>
<dbReference type="InterPro" id="IPR013320">
    <property type="entry name" value="ConA-like_dom_sf"/>
</dbReference>
<dbReference type="Pfam" id="PF00097">
    <property type="entry name" value="zf-C3HC4"/>
    <property type="match status" value="1"/>
</dbReference>
<dbReference type="Gene3D" id="2.60.120.920">
    <property type="match status" value="1"/>
</dbReference>
<dbReference type="InterPro" id="IPR018957">
    <property type="entry name" value="Znf_C3HC4_RING-type"/>
</dbReference>
<dbReference type="CDD" id="cd19769">
    <property type="entry name" value="Bbox2_TRIM16-like"/>
    <property type="match status" value="1"/>
</dbReference>
<dbReference type="PANTHER" id="PTHR25465:SF73">
    <property type="entry name" value="E3 UBIQUITIN_ISG15 LIGASE TRIM25 ISOFORM X1"/>
    <property type="match status" value="1"/>
</dbReference>
<dbReference type="Gene3D" id="3.30.160.60">
    <property type="entry name" value="Classic Zinc Finger"/>
    <property type="match status" value="1"/>
</dbReference>
<evidence type="ECO:0008006" key="14">
    <source>
        <dbReference type="Google" id="ProtNLM"/>
    </source>
</evidence>
<sequence>MVPMKDNSPMQEVTCAVCQDLFSDLHPLPCGHGFCPTCARGAWKRAASGDFQCPQCQGEGDPVPCDACPSQQGAAAKTCLRCEVSLCNEHLQPHFEGPAFRNHLLVEPLADLSARRCPKHQEMLRFYCMDECAYICADCVLEGTHTQHQVKGLRVIEDNLKVGHLFGAGPYNRQAEERLKESKRLLEEQEALESMLAETSTADSRQLEKLGVKLQAQVVSFAEALKEYAQRGRDEALLRLQESSTMVARDLMEAEDIHRVLGSLLQEKDPYLLIWVRPLGTAYTVCVVLVVPSPAKLICSGRRLQKELDAPLFSPAPITLDRKQMLEAIECKYHQFIAETMKSLVELKHQFISSPLTLDTNSAHPRLSISDDLRTAMRVSDRLPCSPHPDRFDHWSQVLTTQSFSSGLHYWEVEAEGSWDIAVVYGSIGRKGRTGTAFGSNRLSWSLMREHDGKLAAWHNKRKTRLNATMSGTRVSISLDYRAGKITFCEVGAELTHLHTFNCSFTQPVHLGFGLYKAELSSRISIVTVKDMCNNTTDKAFSDS</sequence>
<dbReference type="SMART" id="SM00449">
    <property type="entry name" value="SPRY"/>
    <property type="match status" value="1"/>
</dbReference>
<keyword evidence="7" id="KW-0391">Immunity</keyword>
<dbReference type="Proteomes" id="UP000034805">
    <property type="component" value="Unassembled WGS sequence"/>
</dbReference>
<evidence type="ECO:0000256" key="4">
    <source>
        <dbReference type="ARBA" id="ARBA00022723"/>
    </source>
</evidence>
<dbReference type="SMART" id="SM00589">
    <property type="entry name" value="PRY"/>
    <property type="match status" value="1"/>
</dbReference>
<dbReference type="PANTHER" id="PTHR25465">
    <property type="entry name" value="B-BOX DOMAIN CONTAINING"/>
    <property type="match status" value="1"/>
</dbReference>
<accession>A0A0P7V4P4</accession>
<evidence type="ECO:0000259" key="11">
    <source>
        <dbReference type="PROSITE" id="PS50188"/>
    </source>
</evidence>
<evidence type="ECO:0000256" key="3">
    <source>
        <dbReference type="ARBA" id="ARBA00022588"/>
    </source>
</evidence>
<organism evidence="12 13">
    <name type="scientific">Scleropages formosus</name>
    <name type="common">Asian bonytongue</name>
    <name type="synonym">Osteoglossum formosum</name>
    <dbReference type="NCBI Taxonomy" id="113540"/>
    <lineage>
        <taxon>Eukaryota</taxon>
        <taxon>Metazoa</taxon>
        <taxon>Chordata</taxon>
        <taxon>Craniata</taxon>
        <taxon>Vertebrata</taxon>
        <taxon>Euteleostomi</taxon>
        <taxon>Actinopterygii</taxon>
        <taxon>Neopterygii</taxon>
        <taxon>Teleostei</taxon>
        <taxon>Osteoglossocephala</taxon>
        <taxon>Osteoglossomorpha</taxon>
        <taxon>Osteoglossiformes</taxon>
        <taxon>Osteoglossidae</taxon>
        <taxon>Scleropages</taxon>
    </lineage>
</organism>
<evidence type="ECO:0000256" key="1">
    <source>
        <dbReference type="ARBA" id="ARBA00004496"/>
    </source>
</evidence>
<dbReference type="AlphaFoldDB" id="A0A0P7V4P4"/>
<dbReference type="InterPro" id="IPR001841">
    <property type="entry name" value="Znf_RING"/>
</dbReference>
<dbReference type="GO" id="GO:0005737">
    <property type="term" value="C:cytoplasm"/>
    <property type="evidence" value="ECO:0007669"/>
    <property type="project" value="UniProtKB-SubCell"/>
</dbReference>
<dbReference type="PROSITE" id="PS50188">
    <property type="entry name" value="B302_SPRY"/>
    <property type="match status" value="1"/>
</dbReference>
<evidence type="ECO:0000259" key="9">
    <source>
        <dbReference type="PROSITE" id="PS50089"/>
    </source>
</evidence>
<evidence type="ECO:0000313" key="13">
    <source>
        <dbReference type="Proteomes" id="UP000034805"/>
    </source>
</evidence>
<dbReference type="SUPFAM" id="SSF49899">
    <property type="entry name" value="Concanavalin A-like lectins/glucanases"/>
    <property type="match status" value="1"/>
</dbReference>
<dbReference type="PROSITE" id="PS50119">
    <property type="entry name" value="ZF_BBOX"/>
    <property type="match status" value="1"/>
</dbReference>
<evidence type="ECO:0000256" key="7">
    <source>
        <dbReference type="ARBA" id="ARBA00022859"/>
    </source>
</evidence>
<feature type="domain" description="RING-type" evidence="9">
    <location>
        <begin position="15"/>
        <end position="57"/>
    </location>
</feature>
<evidence type="ECO:0000256" key="2">
    <source>
        <dbReference type="ARBA" id="ARBA00022490"/>
    </source>
</evidence>
<dbReference type="SMART" id="SM00336">
    <property type="entry name" value="BBOX"/>
    <property type="match status" value="2"/>
</dbReference>
<keyword evidence="2" id="KW-0963">Cytoplasm</keyword>
<keyword evidence="5 8" id="KW-0863">Zinc-finger</keyword>
<dbReference type="InterPro" id="IPR043136">
    <property type="entry name" value="B30.2/SPRY_sf"/>
</dbReference>
<dbReference type="InterPro" id="IPR001870">
    <property type="entry name" value="B30.2/SPRY"/>
</dbReference>
<dbReference type="InterPro" id="IPR006574">
    <property type="entry name" value="PRY"/>
</dbReference>
<evidence type="ECO:0000256" key="8">
    <source>
        <dbReference type="PROSITE-ProRule" id="PRU00024"/>
    </source>
</evidence>